<keyword evidence="2" id="KW-1185">Reference proteome</keyword>
<evidence type="ECO:0000313" key="2">
    <source>
        <dbReference type="Proteomes" id="UP000594001"/>
    </source>
</evidence>
<sequence>MPAQNLLRDMTTVVIDVVLNVRLDKPATSASCVAHGTDLLRLYTEIEALGDKIKLLTDGLVAEQSNLERVREQRSIVEGLSAVIGGDYDYGDGGAGIFVTEDEDELEAAIASRQKDIAELRARLSHIVTEFTRLRGHYKRDVPRNDRIY</sequence>
<dbReference type="AlphaFoldDB" id="A0A7L9RUU8"/>
<proteinExistence type="predicted"/>
<dbReference type="EMBL" id="CP054719">
    <property type="protein sequence ID" value="QOL20344.1"/>
    <property type="molecule type" value="Genomic_DNA"/>
</dbReference>
<protein>
    <submittedName>
        <fullName evidence="1">Uncharacterized protein</fullName>
    </submittedName>
</protein>
<name>A0A7L9RUU8_9PROT</name>
<gene>
    <name evidence="1" type="ORF">CPBP_01136</name>
</gene>
<accession>A0A7L9RUU8</accession>
<reference evidence="1 2" key="1">
    <citation type="submission" date="2020-06" db="EMBL/GenBank/DDBJ databases">
        <title>The endosymbiont of the kinetoplastid Bodo saltans is a Paracaedibacter-like alpha-proteobacterium possessing a putative toxin-antitoxin system.</title>
        <authorList>
            <person name="Midha S."/>
            <person name="Rigden D.J."/>
            <person name="Siozios S."/>
            <person name="Hurst G.D.D."/>
            <person name="Jackson A.P."/>
        </authorList>
    </citation>
    <scope>NUCLEOTIDE SEQUENCE [LARGE SCALE GENOMIC DNA]</scope>
    <source>
        <strain evidence="1">Lake Konstanz</strain>
    </source>
</reference>
<evidence type="ECO:0000313" key="1">
    <source>
        <dbReference type="EMBL" id="QOL20344.1"/>
    </source>
</evidence>
<organism evidence="1 2">
    <name type="scientific">Candidatus Bodocaedibacter vickermanii</name>
    <dbReference type="NCBI Taxonomy" id="2741701"/>
    <lineage>
        <taxon>Bacteria</taxon>
        <taxon>Pseudomonadati</taxon>
        <taxon>Pseudomonadota</taxon>
        <taxon>Alphaproteobacteria</taxon>
        <taxon>Holosporales</taxon>
        <taxon>Candidatus Paracaedibacteraceae</taxon>
        <taxon>Candidatus Bodocaedibacter</taxon>
    </lineage>
</organism>
<dbReference type="Proteomes" id="UP000594001">
    <property type="component" value="Chromosome"/>
</dbReference>
<dbReference type="KEGG" id="pbal:CPBP_01136"/>